<sequence>MNKTTNVLFVYYLVMSNIKNDIILGTTISDRYSLSLSLSLIVLQIKCCTHYVHVESYCSDLKLHVHVNSKEDVNSLQIFFFLNGFCITFTPII</sequence>
<name>A0A3M7QSW1_BRAPC</name>
<dbReference type="Proteomes" id="UP000276133">
    <property type="component" value="Unassembled WGS sequence"/>
</dbReference>
<organism evidence="1 2">
    <name type="scientific">Brachionus plicatilis</name>
    <name type="common">Marine rotifer</name>
    <name type="synonym">Brachionus muelleri</name>
    <dbReference type="NCBI Taxonomy" id="10195"/>
    <lineage>
        <taxon>Eukaryota</taxon>
        <taxon>Metazoa</taxon>
        <taxon>Spiralia</taxon>
        <taxon>Gnathifera</taxon>
        <taxon>Rotifera</taxon>
        <taxon>Eurotatoria</taxon>
        <taxon>Monogononta</taxon>
        <taxon>Pseudotrocha</taxon>
        <taxon>Ploima</taxon>
        <taxon>Brachionidae</taxon>
        <taxon>Brachionus</taxon>
    </lineage>
</organism>
<accession>A0A3M7QSW1</accession>
<gene>
    <name evidence="1" type="ORF">BpHYR1_043665</name>
</gene>
<protein>
    <submittedName>
        <fullName evidence="1">Uncharacterized protein</fullName>
    </submittedName>
</protein>
<proteinExistence type="predicted"/>
<keyword evidence="2" id="KW-1185">Reference proteome</keyword>
<evidence type="ECO:0000313" key="2">
    <source>
        <dbReference type="Proteomes" id="UP000276133"/>
    </source>
</evidence>
<dbReference type="EMBL" id="REGN01005251">
    <property type="protein sequence ID" value="RNA14151.1"/>
    <property type="molecule type" value="Genomic_DNA"/>
</dbReference>
<reference evidence="1 2" key="1">
    <citation type="journal article" date="2018" name="Sci. Rep.">
        <title>Genomic signatures of local adaptation to the degree of environmental predictability in rotifers.</title>
        <authorList>
            <person name="Franch-Gras L."/>
            <person name="Hahn C."/>
            <person name="Garcia-Roger E.M."/>
            <person name="Carmona M.J."/>
            <person name="Serra M."/>
            <person name="Gomez A."/>
        </authorList>
    </citation>
    <scope>NUCLEOTIDE SEQUENCE [LARGE SCALE GENOMIC DNA]</scope>
    <source>
        <strain evidence="1">HYR1</strain>
    </source>
</reference>
<dbReference type="AlphaFoldDB" id="A0A3M7QSW1"/>
<evidence type="ECO:0000313" key="1">
    <source>
        <dbReference type="EMBL" id="RNA14151.1"/>
    </source>
</evidence>
<comment type="caution">
    <text evidence="1">The sequence shown here is derived from an EMBL/GenBank/DDBJ whole genome shotgun (WGS) entry which is preliminary data.</text>
</comment>